<dbReference type="SUPFAM" id="SSF53474">
    <property type="entry name" value="alpha/beta-Hydrolases"/>
    <property type="match status" value="1"/>
</dbReference>
<gene>
    <name evidence="1" type="ORF">AS180_09130</name>
</gene>
<reference evidence="1 2" key="1">
    <citation type="submission" date="2015-11" db="EMBL/GenBank/DDBJ databases">
        <title>Bacillus caseinolyticus sp nov.</title>
        <authorList>
            <person name="Dastager S.G."/>
            <person name="Mawlankar R."/>
        </authorList>
    </citation>
    <scope>NUCLEOTIDE SEQUENCE [LARGE SCALE GENOMIC DNA]</scope>
    <source>
        <strain evidence="1 2">SGD-V-76</strain>
    </source>
</reference>
<accession>A0A0V8JMH9</accession>
<dbReference type="InterPro" id="IPR029058">
    <property type="entry name" value="AB_hydrolase_fold"/>
</dbReference>
<organism evidence="1 2">
    <name type="scientific">Priestia veravalensis</name>
    <dbReference type="NCBI Taxonomy" id="1414648"/>
    <lineage>
        <taxon>Bacteria</taxon>
        <taxon>Bacillati</taxon>
        <taxon>Bacillota</taxon>
        <taxon>Bacilli</taxon>
        <taxon>Bacillales</taxon>
        <taxon>Bacillaceae</taxon>
        <taxon>Priestia</taxon>
    </lineage>
</organism>
<dbReference type="GO" id="GO:0016787">
    <property type="term" value="F:hydrolase activity"/>
    <property type="evidence" value="ECO:0007669"/>
    <property type="project" value="UniProtKB-KW"/>
</dbReference>
<dbReference type="EMBL" id="LNQP01000027">
    <property type="protein sequence ID" value="KSU88184.1"/>
    <property type="molecule type" value="Genomic_DNA"/>
</dbReference>
<dbReference type="RefSeq" id="WP_062686724.1">
    <property type="nucleotide sequence ID" value="NZ_KQ758643.1"/>
</dbReference>
<name>A0A0V8JMH9_9BACI</name>
<keyword evidence="1" id="KW-0378">Hydrolase</keyword>
<protein>
    <submittedName>
        <fullName evidence="1">Alpha/beta hydrolase</fullName>
    </submittedName>
</protein>
<proteinExistence type="predicted"/>
<dbReference type="AlphaFoldDB" id="A0A0V8JMH9"/>
<dbReference type="Proteomes" id="UP000053681">
    <property type="component" value="Unassembled WGS sequence"/>
</dbReference>
<keyword evidence="2" id="KW-1185">Reference proteome</keyword>
<comment type="caution">
    <text evidence="1">The sequence shown here is derived from an EMBL/GenBank/DDBJ whole genome shotgun (WGS) entry which is preliminary data.</text>
</comment>
<evidence type="ECO:0000313" key="1">
    <source>
        <dbReference type="EMBL" id="KSU88184.1"/>
    </source>
</evidence>
<dbReference type="Gene3D" id="3.40.50.1820">
    <property type="entry name" value="alpha/beta hydrolase"/>
    <property type="match status" value="1"/>
</dbReference>
<evidence type="ECO:0000313" key="2">
    <source>
        <dbReference type="Proteomes" id="UP000053681"/>
    </source>
</evidence>
<sequence length="245" mass="28708">MMHRRFFSLDTQWNVVHVPEKPNGFGVLVLGDKDHFVESSTSLWIQHGGRSQLLQYLQDEGYTVFYSNLYGRHWGSPKANRLAKQLYHLVMKQEILNKRIHILAEGMGALLAMQLMEGGETFIRSVALLNPCIDLHTHASHEKQNKFFYKQFTRDMTVAYDVERKQVAKMIAQYPTCEQLTSTLPVKIWTTANEVTHYPLIHSKQYEQHRLSLQSPISLSLYLMEKKYLFERSLLQFYKLNEKVL</sequence>